<accession>A0A0M6XQK7</accession>
<dbReference type="EMBL" id="CXPG01000017">
    <property type="protein sequence ID" value="CTQ32962.1"/>
    <property type="molecule type" value="Genomic_DNA"/>
</dbReference>
<name>A0A0M6XQK7_9RHOB</name>
<dbReference type="InterPro" id="IPR034660">
    <property type="entry name" value="DinB/YfiT-like"/>
</dbReference>
<dbReference type="RefSeq" id="WP_233489747.1">
    <property type="nucleotide sequence ID" value="NZ_CXPG01000017.1"/>
</dbReference>
<dbReference type="Proteomes" id="UP000048908">
    <property type="component" value="Unassembled WGS sequence"/>
</dbReference>
<dbReference type="SUPFAM" id="SSF109854">
    <property type="entry name" value="DinB/YfiT-like putative metalloenzymes"/>
    <property type="match status" value="1"/>
</dbReference>
<dbReference type="Pfam" id="PF05163">
    <property type="entry name" value="DinB"/>
    <property type="match status" value="1"/>
</dbReference>
<evidence type="ECO:0000256" key="1">
    <source>
        <dbReference type="ARBA" id="ARBA00008635"/>
    </source>
</evidence>
<comment type="similarity">
    <text evidence="1">Belongs to the DinB family.</text>
</comment>
<feature type="binding site" evidence="3">
    <location>
        <position position="50"/>
    </location>
    <ligand>
        <name>a divalent metal cation</name>
        <dbReference type="ChEBI" id="CHEBI:60240"/>
    </ligand>
</feature>
<dbReference type="InterPro" id="IPR007837">
    <property type="entry name" value="DinB"/>
</dbReference>
<organism evidence="4 5">
    <name type="scientific">Jannaschia rubra</name>
    <dbReference type="NCBI Taxonomy" id="282197"/>
    <lineage>
        <taxon>Bacteria</taxon>
        <taxon>Pseudomonadati</taxon>
        <taxon>Pseudomonadota</taxon>
        <taxon>Alphaproteobacteria</taxon>
        <taxon>Rhodobacterales</taxon>
        <taxon>Roseobacteraceae</taxon>
        <taxon>Jannaschia</taxon>
    </lineage>
</organism>
<evidence type="ECO:0000256" key="3">
    <source>
        <dbReference type="PIRSR" id="PIRSR607837-1"/>
    </source>
</evidence>
<evidence type="ECO:0000313" key="5">
    <source>
        <dbReference type="Proteomes" id="UP000048908"/>
    </source>
</evidence>
<keyword evidence="5" id="KW-1185">Reference proteome</keyword>
<evidence type="ECO:0000313" key="4">
    <source>
        <dbReference type="EMBL" id="CTQ32962.1"/>
    </source>
</evidence>
<dbReference type="PANTHER" id="PTHR37302:SF1">
    <property type="entry name" value="PROTEIN DINB"/>
    <property type="match status" value="1"/>
</dbReference>
<dbReference type="STRING" id="282197.SAMN04488517_10792"/>
<protein>
    <submittedName>
        <fullName evidence="4">DinB family protein</fullName>
    </submittedName>
</protein>
<feature type="binding site" evidence="3">
    <location>
        <position position="140"/>
    </location>
    <ligand>
        <name>a divalent metal cation</name>
        <dbReference type="ChEBI" id="CHEBI:60240"/>
    </ligand>
</feature>
<dbReference type="AlphaFoldDB" id="A0A0M6XQK7"/>
<keyword evidence="2 3" id="KW-0479">Metal-binding</keyword>
<reference evidence="4 5" key="1">
    <citation type="submission" date="2015-07" db="EMBL/GenBank/DDBJ databases">
        <authorList>
            <person name="Noorani M."/>
        </authorList>
    </citation>
    <scope>NUCLEOTIDE SEQUENCE [LARGE SCALE GENOMIC DNA]</scope>
    <source>
        <strain evidence="4 5">CECT 5088</strain>
    </source>
</reference>
<dbReference type="Gene3D" id="1.20.120.450">
    <property type="entry name" value="dinb family like domain"/>
    <property type="match status" value="1"/>
</dbReference>
<proteinExistence type="inferred from homology"/>
<evidence type="ECO:0000256" key="2">
    <source>
        <dbReference type="ARBA" id="ARBA00022723"/>
    </source>
</evidence>
<gene>
    <name evidence="4" type="ORF">JAN5088_01737</name>
</gene>
<dbReference type="PANTHER" id="PTHR37302">
    <property type="entry name" value="SLR1116 PROTEIN"/>
    <property type="match status" value="1"/>
</dbReference>
<sequence>MITLGWVRMTALYNAWQNSGLRRDVQALDAGEATRDRGAFFGSILGTCDHLLRADKMWLSRIADGPEAPPGGIAESRNLTPDVAAWAARRKATDTAITRWAEALSDCDGDLTCSSGALGRDIARPMAVLLTHFFNRQTHHRGQIHAMLTAAGVEPEDTDLPFMPEPA</sequence>
<dbReference type="GO" id="GO:0046872">
    <property type="term" value="F:metal ion binding"/>
    <property type="evidence" value="ECO:0007669"/>
    <property type="project" value="UniProtKB-KW"/>
</dbReference>